<evidence type="ECO:0000313" key="3">
    <source>
        <dbReference type="Proteomes" id="UP000317650"/>
    </source>
</evidence>
<keyword evidence="3" id="KW-1185">Reference proteome</keyword>
<proteinExistence type="predicted"/>
<protein>
    <submittedName>
        <fullName evidence="2">Uncharacterized protein</fullName>
    </submittedName>
</protein>
<comment type="caution">
    <text evidence="2">The sequence shown here is derived from an EMBL/GenBank/DDBJ whole genome shotgun (WGS) entry which is preliminary data.</text>
</comment>
<reference evidence="2 3" key="1">
    <citation type="journal article" date="2019" name="Nat. Plants">
        <title>Genome sequencing of Musa balbisiana reveals subgenome evolution and function divergence in polyploid bananas.</title>
        <authorList>
            <person name="Yao X."/>
        </authorList>
    </citation>
    <scope>NUCLEOTIDE SEQUENCE [LARGE SCALE GENOMIC DNA]</scope>
    <source>
        <strain evidence="3">cv. DH-PKW</strain>
        <tissue evidence="2">Leaves</tissue>
    </source>
</reference>
<dbReference type="PANTHER" id="PTHR33868:SF2">
    <property type="entry name" value="EXPRESSED PROTEIN"/>
    <property type="match status" value="1"/>
</dbReference>
<dbReference type="EMBL" id="PYDT01000001">
    <property type="protein sequence ID" value="THU72118.1"/>
    <property type="molecule type" value="Genomic_DNA"/>
</dbReference>
<dbReference type="Proteomes" id="UP000317650">
    <property type="component" value="Chromosome 4"/>
</dbReference>
<organism evidence="2 3">
    <name type="scientific">Musa balbisiana</name>
    <name type="common">Banana</name>
    <dbReference type="NCBI Taxonomy" id="52838"/>
    <lineage>
        <taxon>Eukaryota</taxon>
        <taxon>Viridiplantae</taxon>
        <taxon>Streptophyta</taxon>
        <taxon>Embryophyta</taxon>
        <taxon>Tracheophyta</taxon>
        <taxon>Spermatophyta</taxon>
        <taxon>Magnoliopsida</taxon>
        <taxon>Liliopsida</taxon>
        <taxon>Zingiberales</taxon>
        <taxon>Musaceae</taxon>
        <taxon>Musa</taxon>
    </lineage>
</organism>
<sequence length="511" mass="57868">MNSDSSRKDFYLLLLSEPPRSCNSVVRLLVPTIPAAEARHAWQRTLNRCLVQEDAKRAPKLACCPSSTPQTDSSNGNAASTHDCPVANFIPLNRNQMNPNLSPETKWWLQIQPNSGYHKDFICEQLCFSREEVDEKDMKTTIPTSKMDGDSSPVDSINLVLKNEESSMESPWIVSTAFMKRGPETSVKEMNIMASSSQHPLKRKTDMSDYLYKEEQLLDLKLVDRLISKRLEKDSLDLETPRAGVNKSEPWWHIADKDELASLVAQKSLQHIENCDLPKPTQTVHVARDPFSSPDNLNTRGRLQSSFSGNINSGICNANEYSDNTSFYGSSGNKNLSSDEGDHMWIDADKIHAQGRANMEHHEINQPSESDRTRAQLLDALRHSQTRARKAEMAAQKAYDEKEHIVKLLFREASHLFAYKQWLLMLQLENLCLQLKIKDHQLSTLVPVLPWMPSKEKLFSKDKITSRKVRKKHNCSMCKYAVLFAVGLGLVGAGLLFGWTIGWLFPLNSTL</sequence>
<gene>
    <name evidence="2" type="ORF">C4D60_Mb04t08740</name>
</gene>
<keyword evidence="1" id="KW-0812">Transmembrane</keyword>
<feature type="transmembrane region" description="Helical" evidence="1">
    <location>
        <begin position="480"/>
        <end position="505"/>
    </location>
</feature>
<name>A0A4S8KAR2_MUSBA</name>
<accession>A0A4S8KAR2</accession>
<keyword evidence="1" id="KW-1133">Transmembrane helix</keyword>
<evidence type="ECO:0000256" key="1">
    <source>
        <dbReference type="SAM" id="Phobius"/>
    </source>
</evidence>
<keyword evidence="1" id="KW-0472">Membrane</keyword>
<dbReference type="AlphaFoldDB" id="A0A4S8KAR2"/>
<evidence type="ECO:0000313" key="2">
    <source>
        <dbReference type="EMBL" id="THU72118.1"/>
    </source>
</evidence>
<dbReference type="PANTHER" id="PTHR33868">
    <property type="entry name" value="EXPRESSED PROTEIN"/>
    <property type="match status" value="1"/>
</dbReference>